<keyword evidence="2" id="KW-1185">Reference proteome</keyword>
<dbReference type="PANTHER" id="PTHR46586:SF3">
    <property type="entry name" value="ANKYRIN REPEAT-CONTAINING PROTEIN"/>
    <property type="match status" value="1"/>
</dbReference>
<dbReference type="Proteomes" id="UP000243217">
    <property type="component" value="Unassembled WGS sequence"/>
</dbReference>
<dbReference type="InterPro" id="IPR052050">
    <property type="entry name" value="SecEffector_AnkRepeat"/>
</dbReference>
<protein>
    <submittedName>
        <fullName evidence="1">Uncharacterized protein</fullName>
    </submittedName>
</protein>
<comment type="caution">
    <text evidence="1">The sequence shown here is derived from an EMBL/GenBank/DDBJ whole genome shotgun (WGS) entry which is preliminary data.</text>
</comment>
<dbReference type="EMBL" id="JNBS01000586">
    <property type="protein sequence ID" value="OQS04609.1"/>
    <property type="molecule type" value="Genomic_DNA"/>
</dbReference>
<evidence type="ECO:0000313" key="2">
    <source>
        <dbReference type="Proteomes" id="UP000243217"/>
    </source>
</evidence>
<dbReference type="OrthoDB" id="72197at2759"/>
<accession>A0A1W0A337</accession>
<dbReference type="InterPro" id="IPR002110">
    <property type="entry name" value="Ankyrin_rpt"/>
</dbReference>
<dbReference type="PANTHER" id="PTHR46586">
    <property type="entry name" value="ANKYRIN REPEAT-CONTAINING PROTEIN"/>
    <property type="match status" value="1"/>
</dbReference>
<reference evidence="1 2" key="1">
    <citation type="journal article" date="2014" name="Genome Biol. Evol.">
        <title>The secreted proteins of Achlya hypogyna and Thraustotheca clavata identify the ancestral oomycete secretome and reveal gene acquisitions by horizontal gene transfer.</title>
        <authorList>
            <person name="Misner I."/>
            <person name="Blouin N."/>
            <person name="Leonard G."/>
            <person name="Richards T.A."/>
            <person name="Lane C.E."/>
        </authorList>
    </citation>
    <scope>NUCLEOTIDE SEQUENCE [LARGE SCALE GENOMIC DNA]</scope>
    <source>
        <strain evidence="1 2">ATCC 34112</strain>
    </source>
</reference>
<gene>
    <name evidence="1" type="ORF">THRCLA_03176</name>
</gene>
<dbReference type="InterPro" id="IPR036770">
    <property type="entry name" value="Ankyrin_rpt-contain_sf"/>
</dbReference>
<evidence type="ECO:0000313" key="1">
    <source>
        <dbReference type="EMBL" id="OQS04609.1"/>
    </source>
</evidence>
<sequence length="327" mass="36955">MQQVLQSKDLLRTIVAYQNGLHPDVLPLARFLSQIRLRQGHNDAEFRAFHRLIAPWLRVHGTAGLELFPTTLNGHLFYYSLALGNEMVLAFLHSKSALNLDDSDWELIITYGHVQVLEFLLGHGYEGCSADTMSQAIEAGQLDMVECLHKNGVETSKEAFNEACVNGHAQIAQFLHQNSLSEWDPNTFMFVLVNGHLDIVQFLYENGYESFDSNTAFGFDVSGLDIVAKCGHLDVVEYLFDQKPRQSIENAMVEAAKAGHLDIIKFLDGKQVTWKPVNVVTQAIKYNRLQVVKYLLQSHQAQMDKETLANIARKHRRQSILTFLQAA</sequence>
<dbReference type="SUPFAM" id="SSF48403">
    <property type="entry name" value="Ankyrin repeat"/>
    <property type="match status" value="1"/>
</dbReference>
<proteinExistence type="predicted"/>
<dbReference type="STRING" id="74557.A0A1W0A337"/>
<dbReference type="AlphaFoldDB" id="A0A1W0A337"/>
<dbReference type="Pfam" id="PF12796">
    <property type="entry name" value="Ank_2"/>
    <property type="match status" value="2"/>
</dbReference>
<name>A0A1W0A337_9STRA</name>
<organism evidence="1 2">
    <name type="scientific">Thraustotheca clavata</name>
    <dbReference type="NCBI Taxonomy" id="74557"/>
    <lineage>
        <taxon>Eukaryota</taxon>
        <taxon>Sar</taxon>
        <taxon>Stramenopiles</taxon>
        <taxon>Oomycota</taxon>
        <taxon>Saprolegniomycetes</taxon>
        <taxon>Saprolegniales</taxon>
        <taxon>Achlyaceae</taxon>
        <taxon>Thraustotheca</taxon>
    </lineage>
</organism>
<dbReference type="Gene3D" id="1.25.40.20">
    <property type="entry name" value="Ankyrin repeat-containing domain"/>
    <property type="match status" value="1"/>
</dbReference>